<sequence length="553" mass="59607">MNSALVQRIAAIRSQGDTEILPALLATAADPQVLIDELGSLLQQPVRRLTMLAAWEPSFDRLPFTECVRRRCGLLTDALAASHFVITDPFDTDIVAWARTRFGAVEVSLASEETLDAWLAHCESGLTALGSLAVSAEGVPAANAVTSGEVISLRDIGNDDSPTVRFVNSTLYDALKLGASDIHLESDPAGLSVKFRLDGVLTAMRRVDSTALAAQAISRIKVMAQLDISERRVPQDGRLQISYSGRAIDVRVSIMPSIHGEDAVLRVLDRQHLAESLAGLTLAKLGFGDAAAEALRQLCRKPHGMLLVTGPTGSGKTTTLYAAIAETHQSRDKIITIEDPVEYQLPGVLQIPVNERKGLTFARGLRSILRHDPDKILVGEIRDAETAQIAVQSALTGHLVFTTVHANTVFDVVGRFEQFGIDAYTFASAINGVLAQRLLRRVCPRCARPMELTATASMDAELHMAMHRFGGTARLKQAQGCEECRGTGYAGRFALGELLPLNSTLKALVASRAPQAQIQAEAERAGWRHLRSLALDAALSGHTTLEEVERVAA</sequence>
<evidence type="ECO:0000259" key="4">
    <source>
        <dbReference type="PROSITE" id="PS00662"/>
    </source>
</evidence>
<keyword evidence="3" id="KW-0067">ATP-binding</keyword>
<dbReference type="Pfam" id="PF00437">
    <property type="entry name" value="T2SSE"/>
    <property type="match status" value="1"/>
</dbReference>
<dbReference type="CDD" id="cd01129">
    <property type="entry name" value="PulE-GspE-like"/>
    <property type="match status" value="1"/>
</dbReference>
<evidence type="ECO:0000313" key="5">
    <source>
        <dbReference type="EMBL" id="MFG6489625.1"/>
    </source>
</evidence>
<accession>A0ABW7HID3</accession>
<protein>
    <submittedName>
        <fullName evidence="5">GspE/PulE family protein</fullName>
    </submittedName>
</protein>
<name>A0ABW7HID3_9BURK</name>
<comment type="similarity">
    <text evidence="1">Belongs to the GSP E family.</text>
</comment>
<dbReference type="Proteomes" id="UP001606134">
    <property type="component" value="Unassembled WGS sequence"/>
</dbReference>
<dbReference type="SUPFAM" id="SSF52540">
    <property type="entry name" value="P-loop containing nucleoside triphosphate hydrolases"/>
    <property type="match status" value="1"/>
</dbReference>
<dbReference type="PANTHER" id="PTHR30258:SF1">
    <property type="entry name" value="PROTEIN TRANSPORT PROTEIN HOFB HOMOLOG"/>
    <property type="match status" value="1"/>
</dbReference>
<organism evidence="5 6">
    <name type="scientific">Pelomonas candidula</name>
    <dbReference type="NCBI Taxonomy" id="3299025"/>
    <lineage>
        <taxon>Bacteria</taxon>
        <taxon>Pseudomonadati</taxon>
        <taxon>Pseudomonadota</taxon>
        <taxon>Betaproteobacteria</taxon>
        <taxon>Burkholderiales</taxon>
        <taxon>Sphaerotilaceae</taxon>
        <taxon>Roseateles</taxon>
    </lineage>
</organism>
<feature type="domain" description="Bacterial type II secretion system protein E" evidence="4">
    <location>
        <begin position="369"/>
        <end position="383"/>
    </location>
</feature>
<dbReference type="InterPro" id="IPR027417">
    <property type="entry name" value="P-loop_NTPase"/>
</dbReference>
<evidence type="ECO:0000256" key="2">
    <source>
        <dbReference type="ARBA" id="ARBA00022741"/>
    </source>
</evidence>
<evidence type="ECO:0000256" key="1">
    <source>
        <dbReference type="ARBA" id="ARBA00006611"/>
    </source>
</evidence>
<evidence type="ECO:0000256" key="3">
    <source>
        <dbReference type="ARBA" id="ARBA00022840"/>
    </source>
</evidence>
<proteinExistence type="inferred from homology"/>
<evidence type="ECO:0000313" key="6">
    <source>
        <dbReference type="Proteomes" id="UP001606134"/>
    </source>
</evidence>
<dbReference type="InterPro" id="IPR001482">
    <property type="entry name" value="T2SS/T4SS_dom"/>
</dbReference>
<keyword evidence="2" id="KW-0547">Nucleotide-binding</keyword>
<dbReference type="Gene3D" id="3.30.450.90">
    <property type="match status" value="1"/>
</dbReference>
<dbReference type="EMBL" id="JBIGIC010000014">
    <property type="protein sequence ID" value="MFG6489625.1"/>
    <property type="molecule type" value="Genomic_DNA"/>
</dbReference>
<gene>
    <name evidence="5" type="ORF">ACG04R_23315</name>
</gene>
<dbReference type="Gene3D" id="3.40.50.300">
    <property type="entry name" value="P-loop containing nucleotide triphosphate hydrolases"/>
    <property type="match status" value="1"/>
</dbReference>
<comment type="caution">
    <text evidence="5">The sequence shown here is derived from an EMBL/GenBank/DDBJ whole genome shotgun (WGS) entry which is preliminary data.</text>
</comment>
<dbReference type="PROSITE" id="PS00662">
    <property type="entry name" value="T2SP_E"/>
    <property type="match status" value="1"/>
</dbReference>
<dbReference type="PANTHER" id="PTHR30258">
    <property type="entry name" value="TYPE II SECRETION SYSTEM PROTEIN GSPE-RELATED"/>
    <property type="match status" value="1"/>
</dbReference>
<keyword evidence="6" id="KW-1185">Reference proteome</keyword>
<reference evidence="5 6" key="1">
    <citation type="submission" date="2024-08" db="EMBL/GenBank/DDBJ databases">
        <authorList>
            <person name="Lu H."/>
        </authorList>
    </citation>
    <scope>NUCLEOTIDE SEQUENCE [LARGE SCALE GENOMIC DNA]</scope>
    <source>
        <strain evidence="5 6">BYS78W</strain>
    </source>
</reference>